<reference evidence="1 2" key="1">
    <citation type="submission" date="2017-07" db="EMBL/GenBank/DDBJ databases">
        <title>Phylogenetic study on the rhizospheric bacterium Ochrobactrum sp. A44.</title>
        <authorList>
            <person name="Krzyzanowska D.M."/>
            <person name="Ossowicki A."/>
            <person name="Rajewska M."/>
            <person name="Maciag T."/>
            <person name="Kaczynski Z."/>
            <person name="Czerwicka M."/>
            <person name="Jafra S."/>
        </authorList>
    </citation>
    <scope>NUCLEOTIDE SEQUENCE [LARGE SCALE GENOMIC DNA]</scope>
    <source>
        <strain evidence="1 2">OgA9a</strain>
    </source>
</reference>
<comment type="caution">
    <text evidence="1">The sequence shown here is derived from an EMBL/GenBank/DDBJ whole genome shotgun (WGS) entry which is preliminary data.</text>
</comment>
<evidence type="ECO:0000313" key="1">
    <source>
        <dbReference type="EMBL" id="OYR07627.1"/>
    </source>
</evidence>
<name>A0A256EYE4_9HYPH</name>
<proteinExistence type="predicted"/>
<dbReference type="EMBL" id="NNRL01000169">
    <property type="protein sequence ID" value="OYR07627.1"/>
    <property type="molecule type" value="Genomic_DNA"/>
</dbReference>
<dbReference type="Proteomes" id="UP000216478">
    <property type="component" value="Unassembled WGS sequence"/>
</dbReference>
<sequence>MLPGSKDCPADLDEVVADPPVTRAIAFDFLQPNPVFFLTDGGWMLHPCQKQPSRKIAMFKLGKAMSQVMRFILGTG</sequence>
<organism evidence="1 2">
    <name type="scientific">Brucella grignonensis</name>
    <dbReference type="NCBI Taxonomy" id="94627"/>
    <lineage>
        <taxon>Bacteria</taxon>
        <taxon>Pseudomonadati</taxon>
        <taxon>Pseudomonadota</taxon>
        <taxon>Alphaproteobacteria</taxon>
        <taxon>Hyphomicrobiales</taxon>
        <taxon>Brucellaceae</taxon>
        <taxon>Brucella/Ochrobactrum group</taxon>
        <taxon>Brucella</taxon>
    </lineage>
</organism>
<protein>
    <submittedName>
        <fullName evidence="1">Uncharacterized protein</fullName>
    </submittedName>
</protein>
<accession>A0A256EYE4</accession>
<evidence type="ECO:0000313" key="2">
    <source>
        <dbReference type="Proteomes" id="UP000216478"/>
    </source>
</evidence>
<keyword evidence="2" id="KW-1185">Reference proteome</keyword>
<gene>
    <name evidence="1" type="ORF">CEV33_3753</name>
</gene>
<dbReference type="AlphaFoldDB" id="A0A256EYE4"/>